<dbReference type="OrthoDB" id="411451at2759"/>
<dbReference type="Gene3D" id="2.60.120.330">
    <property type="entry name" value="B-lactam Antibiotic, Isopenicillin N Synthase, Chain"/>
    <property type="match status" value="1"/>
</dbReference>
<dbReference type="SUPFAM" id="SSF51197">
    <property type="entry name" value="Clavaminate synthase-like"/>
    <property type="match status" value="1"/>
</dbReference>
<feature type="chain" id="PRO_5003155782" evidence="1">
    <location>
        <begin position="20"/>
        <end position="319"/>
    </location>
</feature>
<evidence type="ECO:0000256" key="1">
    <source>
        <dbReference type="SAM" id="SignalP"/>
    </source>
</evidence>
<name>E1ZID9_CHLVA</name>
<dbReference type="InterPro" id="IPR027443">
    <property type="entry name" value="IPNS-like_sf"/>
</dbReference>
<proteinExistence type="predicted"/>
<reference evidence="2 3" key="1">
    <citation type="journal article" date="2010" name="Plant Cell">
        <title>The Chlorella variabilis NC64A genome reveals adaptation to photosymbiosis, coevolution with viruses, and cryptic sex.</title>
        <authorList>
            <person name="Blanc G."/>
            <person name="Duncan G."/>
            <person name="Agarkova I."/>
            <person name="Borodovsky M."/>
            <person name="Gurnon J."/>
            <person name="Kuo A."/>
            <person name="Lindquist E."/>
            <person name="Lucas S."/>
            <person name="Pangilinan J."/>
            <person name="Polle J."/>
            <person name="Salamov A."/>
            <person name="Terry A."/>
            <person name="Yamada T."/>
            <person name="Dunigan D.D."/>
            <person name="Grigoriev I.V."/>
            <person name="Claverie J.M."/>
            <person name="Van Etten J.L."/>
        </authorList>
    </citation>
    <scope>NUCLEOTIDE SEQUENCE [LARGE SCALE GENOMIC DNA]</scope>
    <source>
        <strain evidence="2 3">NC64A</strain>
    </source>
</reference>
<organism evidence="3">
    <name type="scientific">Chlorella variabilis</name>
    <name type="common">Green alga</name>
    <dbReference type="NCBI Taxonomy" id="554065"/>
    <lineage>
        <taxon>Eukaryota</taxon>
        <taxon>Viridiplantae</taxon>
        <taxon>Chlorophyta</taxon>
        <taxon>core chlorophytes</taxon>
        <taxon>Trebouxiophyceae</taxon>
        <taxon>Chlorellales</taxon>
        <taxon>Chlorellaceae</taxon>
        <taxon>Chlorella clade</taxon>
        <taxon>Chlorella</taxon>
    </lineage>
</organism>
<sequence>MLVLAALVFLLSPSSLAAGEPPVVQSLSQAAPLSPDDPLAKFPPRLDPVRWSSGLPRLLLSAKDKEHGLAAGAQLRLLRTDTSGLKAALRGLSEDDWGEETQRALNAWIDGRARNLNEFKPGARSVMLVFSDQHGGGVLRFPWYDHFKQWVEPWLVQVLGPGDLDKVMRLQLAFMPPHSDIKRHMDSGGYAAVGHRIHVVVQSNPDVAFHVCESRAGAIARNITFVQGQQECPAIHVEEGLVFELNNRLLHYVTNGGDQPRIHLILDAAETPRSQQQLRVGGVCRYDLGRIMCPPEALQEAEGAAAAVDASAAHEELRR</sequence>
<accession>E1ZID9</accession>
<dbReference type="EMBL" id="GL433848">
    <property type="protein sequence ID" value="EFN54141.1"/>
    <property type="molecule type" value="Genomic_DNA"/>
</dbReference>
<keyword evidence="1" id="KW-0732">Signal</keyword>
<dbReference type="Proteomes" id="UP000008141">
    <property type="component" value="Unassembled WGS sequence"/>
</dbReference>
<dbReference type="eggNOG" id="ENOG502R38E">
    <property type="taxonomic scope" value="Eukaryota"/>
</dbReference>
<dbReference type="InParanoid" id="E1ZID9"/>
<dbReference type="RefSeq" id="XP_005846243.1">
    <property type="nucleotide sequence ID" value="XM_005846181.1"/>
</dbReference>
<evidence type="ECO:0000313" key="2">
    <source>
        <dbReference type="EMBL" id="EFN54141.1"/>
    </source>
</evidence>
<dbReference type="AlphaFoldDB" id="E1ZID9"/>
<dbReference type="KEGG" id="cvr:CHLNCDRAFT_135533"/>
<dbReference type="GeneID" id="17353711"/>
<gene>
    <name evidence="2" type="ORF">CHLNCDRAFT_135533</name>
</gene>
<protein>
    <submittedName>
        <fullName evidence="2">Uncharacterized protein</fullName>
    </submittedName>
</protein>
<evidence type="ECO:0000313" key="3">
    <source>
        <dbReference type="Proteomes" id="UP000008141"/>
    </source>
</evidence>
<feature type="signal peptide" evidence="1">
    <location>
        <begin position="1"/>
        <end position="19"/>
    </location>
</feature>
<keyword evidence="3" id="KW-1185">Reference proteome</keyword>